<evidence type="ECO:0000313" key="2">
    <source>
        <dbReference type="EMBL" id="MBA8807643.1"/>
    </source>
</evidence>
<dbReference type="InterPro" id="IPR011008">
    <property type="entry name" value="Dimeric_a/b-barrel"/>
</dbReference>
<sequence length="220" mass="24154">MQGQVKLLILTPPKVGLTPQEFQDHWRHPHGTLSRGIRLMRRYIQNHRILGAADISGDSPYYGIGEVTFDNLQASQSLAQDPEYSRNVQPDEATFVDQEKFEFVAVTENVLPAGTTAAARPLADRIWSDRDAPSFVTLFEIVRRGTPAPTSAAAVADQLGAFRAIVNVPVDDGGSVAEIRQYIWPTLTAFQQATDTGDGALALGHIRQGERVLTFSERAI</sequence>
<protein>
    <submittedName>
        <fullName evidence="2">Uncharacterized protein (TIGR02118 family)</fullName>
    </submittedName>
</protein>
<keyword evidence="3" id="KW-1185">Reference proteome</keyword>
<dbReference type="Proteomes" id="UP000540568">
    <property type="component" value="Unassembled WGS sequence"/>
</dbReference>
<evidence type="ECO:0000313" key="3">
    <source>
        <dbReference type="Proteomes" id="UP000540568"/>
    </source>
</evidence>
<name>A0A7W3PDC2_9MICO</name>
<dbReference type="NCBIfam" id="TIGR02118">
    <property type="entry name" value="EthD family reductase"/>
    <property type="match status" value="1"/>
</dbReference>
<dbReference type="InterPro" id="IPR009799">
    <property type="entry name" value="EthD_dom"/>
</dbReference>
<proteinExistence type="predicted"/>
<dbReference type="Pfam" id="PF07110">
    <property type="entry name" value="EthD"/>
    <property type="match status" value="1"/>
</dbReference>
<dbReference type="GO" id="GO:0016491">
    <property type="term" value="F:oxidoreductase activity"/>
    <property type="evidence" value="ECO:0007669"/>
    <property type="project" value="InterPro"/>
</dbReference>
<dbReference type="Gene3D" id="3.30.70.100">
    <property type="match status" value="1"/>
</dbReference>
<dbReference type="SUPFAM" id="SSF54909">
    <property type="entry name" value="Dimeric alpha+beta barrel"/>
    <property type="match status" value="1"/>
</dbReference>
<dbReference type="AlphaFoldDB" id="A0A7W3PDC2"/>
<accession>A0A7W3PDC2</accession>
<gene>
    <name evidence="2" type="ORF">FHX71_001585</name>
</gene>
<dbReference type="RefSeq" id="WP_182615183.1">
    <property type="nucleotide sequence ID" value="NZ_BAAATF010000007.1"/>
</dbReference>
<dbReference type="EMBL" id="JACGWV010000001">
    <property type="protein sequence ID" value="MBA8807643.1"/>
    <property type="molecule type" value="Genomic_DNA"/>
</dbReference>
<feature type="domain" description="EthD" evidence="1">
    <location>
        <begin position="16"/>
        <end position="98"/>
    </location>
</feature>
<evidence type="ECO:0000259" key="1">
    <source>
        <dbReference type="Pfam" id="PF07110"/>
    </source>
</evidence>
<reference evidence="2 3" key="1">
    <citation type="submission" date="2020-07" db="EMBL/GenBank/DDBJ databases">
        <title>Sequencing the genomes of 1000 actinobacteria strains.</title>
        <authorList>
            <person name="Klenk H.-P."/>
        </authorList>
    </citation>
    <scope>NUCLEOTIDE SEQUENCE [LARGE SCALE GENOMIC DNA]</scope>
    <source>
        <strain evidence="2 3">DSM 44121</strain>
    </source>
</reference>
<organism evidence="2 3">
    <name type="scientific">Promicromonospora sukumoe</name>
    <dbReference type="NCBI Taxonomy" id="88382"/>
    <lineage>
        <taxon>Bacteria</taxon>
        <taxon>Bacillati</taxon>
        <taxon>Actinomycetota</taxon>
        <taxon>Actinomycetes</taxon>
        <taxon>Micrococcales</taxon>
        <taxon>Promicromonosporaceae</taxon>
        <taxon>Promicromonospora</taxon>
    </lineage>
</organism>
<comment type="caution">
    <text evidence="2">The sequence shown here is derived from an EMBL/GenBank/DDBJ whole genome shotgun (WGS) entry which is preliminary data.</text>
</comment>